<dbReference type="Proteomes" id="UP001148614">
    <property type="component" value="Unassembled WGS sequence"/>
</dbReference>
<evidence type="ECO:0000256" key="2">
    <source>
        <dbReference type="SAM" id="SignalP"/>
    </source>
</evidence>
<feature type="region of interest" description="Disordered" evidence="1">
    <location>
        <begin position="25"/>
        <end position="80"/>
    </location>
</feature>
<evidence type="ECO:0000313" key="3">
    <source>
        <dbReference type="EMBL" id="KAJ3561914.1"/>
    </source>
</evidence>
<dbReference type="EMBL" id="JANPWZ010001985">
    <property type="protein sequence ID" value="KAJ3561914.1"/>
    <property type="molecule type" value="Genomic_DNA"/>
</dbReference>
<organism evidence="3 4">
    <name type="scientific">Xylaria arbuscula</name>
    <dbReference type="NCBI Taxonomy" id="114810"/>
    <lineage>
        <taxon>Eukaryota</taxon>
        <taxon>Fungi</taxon>
        <taxon>Dikarya</taxon>
        <taxon>Ascomycota</taxon>
        <taxon>Pezizomycotina</taxon>
        <taxon>Sordariomycetes</taxon>
        <taxon>Xylariomycetidae</taxon>
        <taxon>Xylariales</taxon>
        <taxon>Xylariaceae</taxon>
        <taxon>Xylaria</taxon>
    </lineage>
</organism>
<feature type="chain" id="PRO_5040836342" evidence="2">
    <location>
        <begin position="26"/>
        <end position="99"/>
    </location>
</feature>
<evidence type="ECO:0000313" key="4">
    <source>
        <dbReference type="Proteomes" id="UP001148614"/>
    </source>
</evidence>
<gene>
    <name evidence="3" type="ORF">NPX13_g8762</name>
</gene>
<protein>
    <submittedName>
        <fullName evidence="3">Uncharacterized protein</fullName>
    </submittedName>
</protein>
<keyword evidence="4" id="KW-1185">Reference proteome</keyword>
<proteinExistence type="predicted"/>
<name>A0A9W8TJU8_9PEZI</name>
<accession>A0A9W8TJU8</accession>
<feature type="signal peptide" evidence="2">
    <location>
        <begin position="1"/>
        <end position="25"/>
    </location>
</feature>
<dbReference type="AlphaFoldDB" id="A0A9W8TJU8"/>
<keyword evidence="2" id="KW-0732">Signal</keyword>
<evidence type="ECO:0000256" key="1">
    <source>
        <dbReference type="SAM" id="MobiDB-lite"/>
    </source>
</evidence>
<reference evidence="3" key="1">
    <citation type="submission" date="2022-07" db="EMBL/GenBank/DDBJ databases">
        <title>Genome Sequence of Xylaria arbuscula.</title>
        <authorList>
            <person name="Buettner E."/>
        </authorList>
    </citation>
    <scope>NUCLEOTIDE SEQUENCE</scope>
    <source>
        <strain evidence="3">VT107</strain>
    </source>
</reference>
<comment type="caution">
    <text evidence="3">The sequence shown here is derived from an EMBL/GenBank/DDBJ whole genome shotgun (WGS) entry which is preliminary data.</text>
</comment>
<sequence>MLVWLSLLILAWGIMIYRLRKQAQANKSDPELTAVPPADVPLEDILRGRSQTTRTSAASWPQTVESSNPGEGSRASRWNRFTQKIGTIFKKEETDSASS</sequence>
<feature type="compositionally biased region" description="Polar residues" evidence="1">
    <location>
        <begin position="49"/>
        <end position="70"/>
    </location>
</feature>